<keyword evidence="5" id="KW-1185">Reference proteome</keyword>
<keyword evidence="2" id="KW-0732">Signal</keyword>
<dbReference type="Gene3D" id="2.60.60.20">
    <property type="entry name" value="PLAT/LH2 domain"/>
    <property type="match status" value="1"/>
</dbReference>
<evidence type="ECO:0000256" key="2">
    <source>
        <dbReference type="SAM" id="SignalP"/>
    </source>
</evidence>
<evidence type="ECO:0000313" key="4">
    <source>
        <dbReference type="EMBL" id="KAK7100915.1"/>
    </source>
</evidence>
<feature type="chain" id="PRO_5042951427" description="PLAT domain-containing protein" evidence="2">
    <location>
        <begin position="31"/>
        <end position="183"/>
    </location>
</feature>
<protein>
    <recommendedName>
        <fullName evidence="3">PLAT domain-containing protein</fullName>
    </recommendedName>
</protein>
<comment type="caution">
    <text evidence="4">The sequence shown here is derived from an EMBL/GenBank/DDBJ whole genome shotgun (WGS) entry which is preliminary data.</text>
</comment>
<accession>A0AAN9BCD6</accession>
<sequence length="183" mass="20438">MMMKVRATTLIMTLTITMVMMMMMTMETNASEWRANQHHQLPKRSYKICSGPSNVPARVCTNTGSGFWGELGDHGTDSVITISLGGSKCHSTWQELDNPGNTFTPGDFDCFNFNTQDVGAGPYNTVSSIRIHSDMSGAGPGWKLEHVTTQYNGSSKCKSFRYSMWINDTYDKEHRRPKTTSCV</sequence>
<dbReference type="SUPFAM" id="SSF49723">
    <property type="entry name" value="Lipase/lipooxygenase domain (PLAT/LH2 domain)"/>
    <property type="match status" value="1"/>
</dbReference>
<dbReference type="InterPro" id="IPR001024">
    <property type="entry name" value="PLAT/LH2_dom"/>
</dbReference>
<gene>
    <name evidence="4" type="ORF">V1264_023778</name>
</gene>
<dbReference type="Pfam" id="PF01477">
    <property type="entry name" value="PLAT"/>
    <property type="match status" value="1"/>
</dbReference>
<dbReference type="InterPro" id="IPR036392">
    <property type="entry name" value="PLAT/LH2_dom_sf"/>
</dbReference>
<dbReference type="PROSITE" id="PS50095">
    <property type="entry name" value="PLAT"/>
    <property type="match status" value="1"/>
</dbReference>
<organism evidence="4 5">
    <name type="scientific">Littorina saxatilis</name>
    <dbReference type="NCBI Taxonomy" id="31220"/>
    <lineage>
        <taxon>Eukaryota</taxon>
        <taxon>Metazoa</taxon>
        <taxon>Spiralia</taxon>
        <taxon>Lophotrochozoa</taxon>
        <taxon>Mollusca</taxon>
        <taxon>Gastropoda</taxon>
        <taxon>Caenogastropoda</taxon>
        <taxon>Littorinimorpha</taxon>
        <taxon>Littorinoidea</taxon>
        <taxon>Littorinidae</taxon>
        <taxon>Littorina</taxon>
    </lineage>
</organism>
<dbReference type="AlphaFoldDB" id="A0AAN9BCD6"/>
<evidence type="ECO:0000256" key="1">
    <source>
        <dbReference type="PROSITE-ProRule" id="PRU00152"/>
    </source>
</evidence>
<evidence type="ECO:0000259" key="3">
    <source>
        <dbReference type="PROSITE" id="PS50095"/>
    </source>
</evidence>
<dbReference type="Proteomes" id="UP001374579">
    <property type="component" value="Unassembled WGS sequence"/>
</dbReference>
<evidence type="ECO:0000313" key="5">
    <source>
        <dbReference type="Proteomes" id="UP001374579"/>
    </source>
</evidence>
<name>A0AAN9BCD6_9CAEN</name>
<dbReference type="EMBL" id="JBAMIC010000011">
    <property type="protein sequence ID" value="KAK7100915.1"/>
    <property type="molecule type" value="Genomic_DNA"/>
</dbReference>
<reference evidence="4 5" key="1">
    <citation type="submission" date="2024-02" db="EMBL/GenBank/DDBJ databases">
        <title>Chromosome-scale genome assembly of the rough periwinkle Littorina saxatilis.</title>
        <authorList>
            <person name="De Jode A."/>
            <person name="Faria R."/>
            <person name="Formenti G."/>
            <person name="Sims Y."/>
            <person name="Smith T.P."/>
            <person name="Tracey A."/>
            <person name="Wood J.M.D."/>
            <person name="Zagrodzka Z.B."/>
            <person name="Johannesson K."/>
            <person name="Butlin R.K."/>
            <person name="Leder E.H."/>
        </authorList>
    </citation>
    <scope>NUCLEOTIDE SEQUENCE [LARGE SCALE GENOMIC DNA]</scope>
    <source>
        <strain evidence="4">Snail1</strain>
        <tissue evidence="4">Muscle</tissue>
    </source>
</reference>
<feature type="domain" description="PLAT" evidence="3">
    <location>
        <begin position="55"/>
        <end position="180"/>
    </location>
</feature>
<comment type="caution">
    <text evidence="1">Lacks conserved residue(s) required for the propagation of feature annotation.</text>
</comment>
<proteinExistence type="predicted"/>
<feature type="signal peptide" evidence="2">
    <location>
        <begin position="1"/>
        <end position="30"/>
    </location>
</feature>